<sequence length="199" mass="21405">MTLFRLLILLPVALLALISSTGCDGCNEEPASQPAWRVEGQRAPYALTFPAAWIAEPPQSINPHAEVAASLDDTLFLMVIPQKLPTFPTPDVHQLQRLGMETLDRSVDNLIIDRQSPIRLGGAEGLSVIARGELNGDPVRYINAYLVHQGFGYQIIAFAGDEHSEALIAQVDLILASWENLAPPAAEQPAAEPPAAASP</sequence>
<evidence type="ECO:0000313" key="2">
    <source>
        <dbReference type="EMBL" id="TXD43727.1"/>
    </source>
</evidence>
<dbReference type="RefSeq" id="WP_146972178.1">
    <property type="nucleotide sequence ID" value="NZ_VOSL01000006.1"/>
</dbReference>
<dbReference type="EMBL" id="VOSL01000006">
    <property type="protein sequence ID" value="TXD43727.1"/>
    <property type="molecule type" value="Genomic_DNA"/>
</dbReference>
<reference evidence="2 3" key="1">
    <citation type="submission" date="2019-08" db="EMBL/GenBank/DDBJ databases">
        <title>Bradymonadales sp. TMQ2.</title>
        <authorList>
            <person name="Liang Q."/>
        </authorList>
    </citation>
    <scope>NUCLEOTIDE SEQUENCE [LARGE SCALE GENOMIC DNA]</scope>
    <source>
        <strain evidence="2 3">TMQ2</strain>
    </source>
</reference>
<feature type="chain" id="PRO_5022695285" description="DUF1795 domain-containing protein" evidence="1">
    <location>
        <begin position="25"/>
        <end position="199"/>
    </location>
</feature>
<evidence type="ECO:0008006" key="4">
    <source>
        <dbReference type="Google" id="ProtNLM"/>
    </source>
</evidence>
<gene>
    <name evidence="2" type="ORF">FRC96_00980</name>
</gene>
<accession>A0A5C6XM15</accession>
<name>A0A5C6XM15_9DELT</name>
<evidence type="ECO:0000256" key="1">
    <source>
        <dbReference type="SAM" id="SignalP"/>
    </source>
</evidence>
<evidence type="ECO:0000313" key="3">
    <source>
        <dbReference type="Proteomes" id="UP000321046"/>
    </source>
</evidence>
<dbReference type="OrthoDB" id="5521013at2"/>
<dbReference type="Proteomes" id="UP000321046">
    <property type="component" value="Unassembled WGS sequence"/>
</dbReference>
<protein>
    <recommendedName>
        <fullName evidence="4">DUF1795 domain-containing protein</fullName>
    </recommendedName>
</protein>
<feature type="signal peptide" evidence="1">
    <location>
        <begin position="1"/>
        <end position="24"/>
    </location>
</feature>
<proteinExistence type="predicted"/>
<organism evidence="2 3">
    <name type="scientific">Lujinxingia vulgaris</name>
    <dbReference type="NCBI Taxonomy" id="2600176"/>
    <lineage>
        <taxon>Bacteria</taxon>
        <taxon>Deltaproteobacteria</taxon>
        <taxon>Bradymonadales</taxon>
        <taxon>Lujinxingiaceae</taxon>
        <taxon>Lujinxingia</taxon>
    </lineage>
</organism>
<keyword evidence="1" id="KW-0732">Signal</keyword>
<dbReference type="PROSITE" id="PS51257">
    <property type="entry name" value="PROKAR_LIPOPROTEIN"/>
    <property type="match status" value="1"/>
</dbReference>
<comment type="caution">
    <text evidence="2">The sequence shown here is derived from an EMBL/GenBank/DDBJ whole genome shotgun (WGS) entry which is preliminary data.</text>
</comment>
<dbReference type="AlphaFoldDB" id="A0A5C6XM15"/>